<comment type="subcellular location">
    <subcellularLocation>
        <location evidence="1">Membrane</location>
        <topology evidence="1">Multi-pass membrane protein</topology>
    </subcellularLocation>
</comment>
<protein>
    <recommendedName>
        <fullName evidence="6">EamA domain-containing protein</fullName>
    </recommendedName>
</protein>
<dbReference type="Proteomes" id="UP000266745">
    <property type="component" value="Chromosome"/>
</dbReference>
<feature type="transmembrane region" description="Helical" evidence="5">
    <location>
        <begin position="230"/>
        <end position="252"/>
    </location>
</feature>
<name>A0A3G1B8F4_9ARCH</name>
<keyword evidence="3 5" id="KW-1133">Transmembrane helix</keyword>
<dbReference type="PANTHER" id="PTHR32322:SF2">
    <property type="entry name" value="EAMA DOMAIN-CONTAINING PROTEIN"/>
    <property type="match status" value="1"/>
</dbReference>
<evidence type="ECO:0000256" key="5">
    <source>
        <dbReference type="SAM" id="Phobius"/>
    </source>
</evidence>
<dbReference type="InterPro" id="IPR000620">
    <property type="entry name" value="EamA_dom"/>
</dbReference>
<feature type="transmembrane region" description="Helical" evidence="5">
    <location>
        <begin position="45"/>
        <end position="66"/>
    </location>
</feature>
<dbReference type="SUPFAM" id="SSF103481">
    <property type="entry name" value="Multidrug resistance efflux transporter EmrE"/>
    <property type="match status" value="2"/>
</dbReference>
<keyword evidence="8" id="KW-1185">Reference proteome</keyword>
<organism evidence="7 8">
    <name type="scientific">Candidatus Nitrosotenuis cloacae</name>
    <dbReference type="NCBI Taxonomy" id="1603555"/>
    <lineage>
        <taxon>Archaea</taxon>
        <taxon>Nitrososphaerota</taxon>
        <taxon>Candidatus Nitrosotenuis</taxon>
    </lineage>
</organism>
<evidence type="ECO:0000256" key="3">
    <source>
        <dbReference type="ARBA" id="ARBA00022989"/>
    </source>
</evidence>
<evidence type="ECO:0000259" key="6">
    <source>
        <dbReference type="Pfam" id="PF00892"/>
    </source>
</evidence>
<feature type="transmembrane region" description="Helical" evidence="5">
    <location>
        <begin position="198"/>
        <end position="218"/>
    </location>
</feature>
<feature type="transmembrane region" description="Helical" evidence="5">
    <location>
        <begin position="162"/>
        <end position="186"/>
    </location>
</feature>
<reference evidence="7 8" key="1">
    <citation type="journal article" date="2016" name="Sci. Rep.">
        <title>A novel ammonia-oxidizing archaeon from wastewater treatment plant: Its enrichment, physiological and genomic characteristics.</title>
        <authorList>
            <person name="Li Y."/>
            <person name="Ding K."/>
            <person name="Wen X."/>
            <person name="Zhang B."/>
            <person name="Shen B."/>
            <person name="Yang Y."/>
        </authorList>
    </citation>
    <scope>NUCLEOTIDE SEQUENCE [LARGE SCALE GENOMIC DNA]</scope>
    <source>
        <strain evidence="7 8">SAT1</strain>
    </source>
</reference>
<dbReference type="STRING" id="1603555.SU86_000470"/>
<dbReference type="InterPro" id="IPR050638">
    <property type="entry name" value="AA-Vitamin_Transporters"/>
</dbReference>
<evidence type="ECO:0000313" key="7">
    <source>
        <dbReference type="EMBL" id="AJZ76527.1"/>
    </source>
</evidence>
<dbReference type="AlphaFoldDB" id="A0A3G1B8F4"/>
<dbReference type="EMBL" id="CP011097">
    <property type="protein sequence ID" value="AJZ76527.1"/>
    <property type="molecule type" value="Genomic_DNA"/>
</dbReference>
<feature type="transmembrane region" description="Helical" evidence="5">
    <location>
        <begin position="78"/>
        <end position="100"/>
    </location>
</feature>
<evidence type="ECO:0000313" key="8">
    <source>
        <dbReference type="Proteomes" id="UP000266745"/>
    </source>
</evidence>
<dbReference type="Pfam" id="PF00892">
    <property type="entry name" value="EamA"/>
    <property type="match status" value="2"/>
</dbReference>
<gene>
    <name evidence="7" type="ORF">SU86_000470</name>
</gene>
<evidence type="ECO:0000256" key="2">
    <source>
        <dbReference type="ARBA" id="ARBA00022692"/>
    </source>
</evidence>
<evidence type="ECO:0000256" key="1">
    <source>
        <dbReference type="ARBA" id="ARBA00004141"/>
    </source>
</evidence>
<feature type="transmembrane region" description="Helical" evidence="5">
    <location>
        <begin position="139"/>
        <end position="156"/>
    </location>
</feature>
<keyword evidence="4 5" id="KW-0472">Membrane</keyword>
<feature type="transmembrane region" description="Helical" evidence="5">
    <location>
        <begin position="106"/>
        <end position="127"/>
    </location>
</feature>
<dbReference type="InterPro" id="IPR037185">
    <property type="entry name" value="EmrE-like"/>
</dbReference>
<feature type="domain" description="EamA" evidence="6">
    <location>
        <begin position="167"/>
        <end position="299"/>
    </location>
</feature>
<dbReference type="GO" id="GO:0016020">
    <property type="term" value="C:membrane"/>
    <property type="evidence" value="ECO:0007669"/>
    <property type="project" value="UniProtKB-SubCell"/>
</dbReference>
<feature type="transmembrane region" description="Helical" evidence="5">
    <location>
        <begin position="259"/>
        <end position="277"/>
    </location>
</feature>
<accession>A0A3G1B8F4</accession>
<proteinExistence type="predicted"/>
<sequence>MFAILGTKKLILGYVAAIASAILASLTHSISKPLLIDGTTGADIISPIVLAGIVYIVAGLFFTPLKKNDTIQSIGKKNIFLMVLIGVAEISAMIVSFSGIKETTAVNASIFINSEIVFSMMIAIIIFRERLQTKEVPPFLLIVLGAAIIPLVYDLYSHNMVFSSLVLGDMLIILGGFFFAAGNMIAKHVSDNVDVKRITQISSLSAGIFGIALSMGLQAPFDITLDQIPAILLIGVLDVGFAAMFFVIALKLIGSIKTILLFSTASVFGMIFAHLLLNEAITIFNVLSIGVVFLGLYWLRNKIAKSEETLTT</sequence>
<dbReference type="PANTHER" id="PTHR32322">
    <property type="entry name" value="INNER MEMBRANE TRANSPORTER"/>
    <property type="match status" value="1"/>
</dbReference>
<dbReference type="KEGG" id="tah:SU86_000470"/>
<feature type="domain" description="EamA" evidence="6">
    <location>
        <begin position="13"/>
        <end position="149"/>
    </location>
</feature>
<keyword evidence="2 5" id="KW-0812">Transmembrane</keyword>
<evidence type="ECO:0000256" key="4">
    <source>
        <dbReference type="ARBA" id="ARBA00023136"/>
    </source>
</evidence>
<feature type="transmembrane region" description="Helical" evidence="5">
    <location>
        <begin position="283"/>
        <end position="299"/>
    </location>
</feature>